<protein>
    <recommendedName>
        <fullName evidence="3">CsoR family transcriptional regulator</fullName>
    </recommendedName>
</protein>
<dbReference type="GO" id="GO:0046872">
    <property type="term" value="F:metal ion binding"/>
    <property type="evidence" value="ECO:0007669"/>
    <property type="project" value="InterPro"/>
</dbReference>
<comment type="caution">
    <text evidence="1">The sequence shown here is derived from an EMBL/GenBank/DDBJ whole genome shotgun (WGS) entry which is preliminary data.</text>
</comment>
<evidence type="ECO:0008006" key="3">
    <source>
        <dbReference type="Google" id="ProtNLM"/>
    </source>
</evidence>
<dbReference type="GO" id="GO:0045892">
    <property type="term" value="P:negative regulation of DNA-templated transcription"/>
    <property type="evidence" value="ECO:0007669"/>
    <property type="project" value="UniProtKB-ARBA"/>
</dbReference>
<dbReference type="EMBL" id="MFMT01000006">
    <property type="protein sequence ID" value="OGG89110.1"/>
    <property type="molecule type" value="Genomic_DNA"/>
</dbReference>
<proteinExistence type="predicted"/>
<gene>
    <name evidence="1" type="ORF">A2592_03210</name>
</gene>
<dbReference type="AlphaFoldDB" id="A0A1F6FTE8"/>
<dbReference type="Proteomes" id="UP000179230">
    <property type="component" value="Unassembled WGS sequence"/>
</dbReference>
<sequence>MVKYPQHKHGEVNSKSIKLVNMASGSLSKATAMIIDKRYCPEAIQQIDSVIGLLKSTRKELLKGHLESCLITQLKTDKEGAVKELLKIYNMQ</sequence>
<evidence type="ECO:0000313" key="2">
    <source>
        <dbReference type="Proteomes" id="UP000179230"/>
    </source>
</evidence>
<dbReference type="GO" id="GO:0003677">
    <property type="term" value="F:DNA binding"/>
    <property type="evidence" value="ECO:0007669"/>
    <property type="project" value="InterPro"/>
</dbReference>
<organism evidence="1 2">
    <name type="scientific">Candidatus Kaiserbacteria bacterium RIFOXYD1_FULL_42_15</name>
    <dbReference type="NCBI Taxonomy" id="1798532"/>
    <lineage>
        <taxon>Bacteria</taxon>
        <taxon>Candidatus Kaiseribacteriota</taxon>
    </lineage>
</organism>
<dbReference type="InterPro" id="IPR003735">
    <property type="entry name" value="Metal_Tscrpt_repr"/>
</dbReference>
<evidence type="ECO:0000313" key="1">
    <source>
        <dbReference type="EMBL" id="OGG89110.1"/>
    </source>
</evidence>
<dbReference type="Pfam" id="PF02583">
    <property type="entry name" value="Trns_repr_metal"/>
    <property type="match status" value="1"/>
</dbReference>
<accession>A0A1F6FTE8</accession>
<dbReference type="InterPro" id="IPR038390">
    <property type="entry name" value="Metal_Tscrpt_repr_sf"/>
</dbReference>
<name>A0A1F6FTE8_9BACT</name>
<reference evidence="1 2" key="1">
    <citation type="journal article" date="2016" name="Nat. Commun.">
        <title>Thousands of microbial genomes shed light on interconnected biogeochemical processes in an aquifer system.</title>
        <authorList>
            <person name="Anantharaman K."/>
            <person name="Brown C.T."/>
            <person name="Hug L.A."/>
            <person name="Sharon I."/>
            <person name="Castelle C.J."/>
            <person name="Probst A.J."/>
            <person name="Thomas B.C."/>
            <person name="Singh A."/>
            <person name="Wilkins M.J."/>
            <person name="Karaoz U."/>
            <person name="Brodie E.L."/>
            <person name="Williams K.H."/>
            <person name="Hubbard S.S."/>
            <person name="Banfield J.F."/>
        </authorList>
    </citation>
    <scope>NUCLEOTIDE SEQUENCE [LARGE SCALE GENOMIC DNA]</scope>
</reference>
<dbReference type="Gene3D" id="1.20.58.1000">
    <property type="entry name" value="Metal-sensitive repressor, helix protomer"/>
    <property type="match status" value="1"/>
</dbReference>